<gene>
    <name evidence="2" type="ORF">SNEC2469_LOCUS25375</name>
</gene>
<sequence length="145" mass="17722">MPTTSSTCWTCRSVTGRRVCWPSNGGPSWWESRSTSFTKNSCIADLKVKFSGSFRMRILRFMRPGWFSSWERISARRCQSQRPSHPRRRNRKRRKMKTRRTWAQRRKQHRKKMTMKKTKTMKKRIMKTWPKNRKKKMKKRTFSKS</sequence>
<dbReference type="OrthoDB" id="443278at2759"/>
<feature type="compositionally biased region" description="Basic residues" evidence="1">
    <location>
        <begin position="84"/>
        <end position="145"/>
    </location>
</feature>
<protein>
    <submittedName>
        <fullName evidence="2">Uncharacterized protein</fullName>
    </submittedName>
</protein>
<dbReference type="EMBL" id="CAJNJA010049975">
    <property type="protein sequence ID" value="CAE7839368.1"/>
    <property type="molecule type" value="Genomic_DNA"/>
</dbReference>
<evidence type="ECO:0000313" key="2">
    <source>
        <dbReference type="EMBL" id="CAE7839368.1"/>
    </source>
</evidence>
<dbReference type="Proteomes" id="UP000601435">
    <property type="component" value="Unassembled WGS sequence"/>
</dbReference>
<evidence type="ECO:0000256" key="1">
    <source>
        <dbReference type="SAM" id="MobiDB-lite"/>
    </source>
</evidence>
<evidence type="ECO:0000313" key="3">
    <source>
        <dbReference type="Proteomes" id="UP000601435"/>
    </source>
</evidence>
<reference evidence="2" key="1">
    <citation type="submission" date="2021-02" db="EMBL/GenBank/DDBJ databases">
        <authorList>
            <person name="Dougan E. K."/>
            <person name="Rhodes N."/>
            <person name="Thang M."/>
            <person name="Chan C."/>
        </authorList>
    </citation>
    <scope>NUCLEOTIDE SEQUENCE</scope>
</reference>
<proteinExistence type="predicted"/>
<dbReference type="AlphaFoldDB" id="A0A812ZSS6"/>
<keyword evidence="3" id="KW-1185">Reference proteome</keyword>
<name>A0A812ZSS6_9DINO</name>
<feature type="region of interest" description="Disordered" evidence="1">
    <location>
        <begin position="74"/>
        <end position="145"/>
    </location>
</feature>
<organism evidence="2 3">
    <name type="scientific">Symbiodinium necroappetens</name>
    <dbReference type="NCBI Taxonomy" id="1628268"/>
    <lineage>
        <taxon>Eukaryota</taxon>
        <taxon>Sar</taxon>
        <taxon>Alveolata</taxon>
        <taxon>Dinophyceae</taxon>
        <taxon>Suessiales</taxon>
        <taxon>Symbiodiniaceae</taxon>
        <taxon>Symbiodinium</taxon>
    </lineage>
</organism>
<comment type="caution">
    <text evidence="2">The sequence shown here is derived from an EMBL/GenBank/DDBJ whole genome shotgun (WGS) entry which is preliminary data.</text>
</comment>
<accession>A0A812ZSS6</accession>